<dbReference type="Pfam" id="PF00252">
    <property type="entry name" value="Ribosomal_L16"/>
    <property type="match status" value="1"/>
</dbReference>
<dbReference type="FunFam" id="3.30.60.300:FF:000001">
    <property type="entry name" value="60S ribosomal protein L10"/>
    <property type="match status" value="1"/>
</dbReference>
<evidence type="ECO:0000313" key="4">
    <source>
        <dbReference type="Ensembl" id="ENSSDAP00000002363.1"/>
    </source>
</evidence>
<comment type="similarity">
    <text evidence="1">Belongs to the universal ribosomal protein uL16 family.</text>
</comment>
<dbReference type="GO" id="GO:0022625">
    <property type="term" value="C:cytosolic large ribosomal subunit"/>
    <property type="evidence" value="ECO:0007669"/>
    <property type="project" value="UniProtKB-ARBA"/>
</dbReference>
<evidence type="ECO:0000256" key="3">
    <source>
        <dbReference type="ARBA" id="ARBA00023274"/>
    </source>
</evidence>
<dbReference type="SUPFAM" id="SSF54686">
    <property type="entry name" value="Ribosomal protein L16p/L10e"/>
    <property type="match status" value="1"/>
</dbReference>
<keyword evidence="3" id="KW-0687">Ribonucleoprotein</keyword>
<accession>A0A8C9P2D2</accession>
<reference evidence="4" key="1">
    <citation type="submission" date="2025-08" db="UniProtKB">
        <authorList>
            <consortium name="Ensembl"/>
        </authorList>
    </citation>
    <scope>IDENTIFICATION</scope>
</reference>
<dbReference type="CDD" id="cd01433">
    <property type="entry name" value="Ribosomal_L16_L10e"/>
    <property type="match status" value="1"/>
</dbReference>
<dbReference type="InterPro" id="IPR047873">
    <property type="entry name" value="Ribosomal_uL16"/>
</dbReference>
<dbReference type="InterPro" id="IPR001197">
    <property type="entry name" value="Ribosomal_uL16_euk_arch"/>
</dbReference>
<dbReference type="Gene3D" id="3.30.60.300">
    <property type="match status" value="1"/>
</dbReference>
<dbReference type="Proteomes" id="UP000694422">
    <property type="component" value="Unplaced"/>
</dbReference>
<proteinExistence type="inferred from homology"/>
<organism evidence="4 5">
    <name type="scientific">Spermophilus dauricus</name>
    <name type="common">Daurian ground squirrel</name>
    <dbReference type="NCBI Taxonomy" id="99837"/>
    <lineage>
        <taxon>Eukaryota</taxon>
        <taxon>Metazoa</taxon>
        <taxon>Chordata</taxon>
        <taxon>Craniata</taxon>
        <taxon>Vertebrata</taxon>
        <taxon>Euteleostomi</taxon>
        <taxon>Mammalia</taxon>
        <taxon>Eutheria</taxon>
        <taxon>Euarchontoglires</taxon>
        <taxon>Glires</taxon>
        <taxon>Rodentia</taxon>
        <taxon>Sciuromorpha</taxon>
        <taxon>Sciuridae</taxon>
        <taxon>Xerinae</taxon>
        <taxon>Marmotini</taxon>
        <taxon>Spermophilus</taxon>
    </lineage>
</organism>
<dbReference type="AlphaFoldDB" id="A0A8C9P2D2"/>
<dbReference type="Ensembl" id="ENSSDAT00000002738.1">
    <property type="protein sequence ID" value="ENSSDAP00000002363.1"/>
    <property type="gene ID" value="ENSSDAG00000002284.1"/>
</dbReference>
<evidence type="ECO:0000313" key="5">
    <source>
        <dbReference type="Proteomes" id="UP000694422"/>
    </source>
</evidence>
<dbReference type="InterPro" id="IPR036920">
    <property type="entry name" value="Ribosomal_uL16_sf"/>
</dbReference>
<evidence type="ECO:0008006" key="6">
    <source>
        <dbReference type="Google" id="ProtNLM"/>
    </source>
</evidence>
<dbReference type="Gene3D" id="3.90.1170.10">
    <property type="entry name" value="Ribosomal protein L10e/L16"/>
    <property type="match status" value="1"/>
</dbReference>
<evidence type="ECO:0000256" key="2">
    <source>
        <dbReference type="ARBA" id="ARBA00022980"/>
    </source>
</evidence>
<reference evidence="4" key="2">
    <citation type="submission" date="2025-09" db="UniProtKB">
        <authorList>
            <consortium name="Ensembl"/>
        </authorList>
    </citation>
    <scope>IDENTIFICATION</scope>
</reference>
<keyword evidence="2" id="KW-0689">Ribosomal protein</keyword>
<dbReference type="GO" id="GO:0003735">
    <property type="term" value="F:structural constituent of ribosome"/>
    <property type="evidence" value="ECO:0007669"/>
    <property type="project" value="InterPro"/>
</dbReference>
<dbReference type="InterPro" id="IPR016180">
    <property type="entry name" value="Ribosomal_uL16_dom"/>
</dbReference>
<dbReference type="PANTHER" id="PTHR11726">
    <property type="entry name" value="60S RIBOSOMAL PROTEIN L10"/>
    <property type="match status" value="1"/>
</dbReference>
<name>A0A8C9P2D2_SPEDA</name>
<dbReference type="GO" id="GO:0006412">
    <property type="term" value="P:translation"/>
    <property type="evidence" value="ECO:0007669"/>
    <property type="project" value="InterPro"/>
</dbReference>
<keyword evidence="5" id="KW-1185">Reference proteome</keyword>
<evidence type="ECO:0000256" key="1">
    <source>
        <dbReference type="ARBA" id="ARBA00008931"/>
    </source>
</evidence>
<sequence>MGHHPSWCYLYCKSKPYPKSCFCWGSLEAASICDKYMVKSVAEMAFLSERGSTPSMSSVSTRCCPVPRLTDPDRCAGCLGKPQGTVARVHSGQVILSICTKLQNKEHVIEALRRAKFKIPGRQKIHISKKWGFTKFNADELEDMVAEKRLIPDGWGVTYIPNCGPADQWRALHL</sequence>
<protein>
    <recommendedName>
        <fullName evidence="6">Ribosomal protein L10e/L16 domain-containing protein</fullName>
    </recommendedName>
</protein>